<protein>
    <submittedName>
        <fullName evidence="1">Uncharacterized protein</fullName>
    </submittedName>
</protein>
<dbReference type="RefSeq" id="XP_040741009.1">
    <property type="nucleotide sequence ID" value="XM_040888334.1"/>
</dbReference>
<accession>A0A1Y1W0Q5</accession>
<dbReference type="AlphaFoldDB" id="A0A1Y1W0Q5"/>
<dbReference type="Proteomes" id="UP000193922">
    <property type="component" value="Unassembled WGS sequence"/>
</dbReference>
<evidence type="ECO:0000313" key="1">
    <source>
        <dbReference type="EMBL" id="ORX67087.1"/>
    </source>
</evidence>
<comment type="caution">
    <text evidence="1">The sequence shown here is derived from an EMBL/GenBank/DDBJ whole genome shotgun (WGS) entry which is preliminary data.</text>
</comment>
<sequence>MDEVDDQNSLMSVLILDGFNFNETDITEQRDDERGSAVYGDSAYSEDEDIGDATQYYSDQSEEGSNQEGYEYDSGRLRRLADSLLIHNTQQYYYCTAPEHRWLSDSDLMIDGVVAIVTCRCFHPEHRKRLKGELKKMNRICETAISEIPPNVKPWEREQLRKLGEKVKMLYESAYDEARAIFMMQKYHENEDYCKFCQYVARALLSPLHYRNFLDRETILRVHVLTRKEIVLEKVGYTECLYSQVHQLHSNRDNSKIRKVLEPLIQ</sequence>
<evidence type="ECO:0000313" key="2">
    <source>
        <dbReference type="Proteomes" id="UP000193922"/>
    </source>
</evidence>
<organism evidence="1 2">
    <name type="scientific">Linderina pennispora</name>
    <dbReference type="NCBI Taxonomy" id="61395"/>
    <lineage>
        <taxon>Eukaryota</taxon>
        <taxon>Fungi</taxon>
        <taxon>Fungi incertae sedis</taxon>
        <taxon>Zoopagomycota</taxon>
        <taxon>Kickxellomycotina</taxon>
        <taxon>Kickxellomycetes</taxon>
        <taxon>Kickxellales</taxon>
        <taxon>Kickxellaceae</taxon>
        <taxon>Linderina</taxon>
    </lineage>
</organism>
<proteinExistence type="predicted"/>
<dbReference type="GeneID" id="63804982"/>
<reference evidence="1 2" key="1">
    <citation type="submission" date="2016-07" db="EMBL/GenBank/DDBJ databases">
        <title>Pervasive Adenine N6-methylation of Active Genes in Fungi.</title>
        <authorList>
            <consortium name="DOE Joint Genome Institute"/>
            <person name="Mondo S.J."/>
            <person name="Dannebaum R.O."/>
            <person name="Kuo R.C."/>
            <person name="Labutti K."/>
            <person name="Haridas S."/>
            <person name="Kuo A."/>
            <person name="Salamov A."/>
            <person name="Ahrendt S.R."/>
            <person name="Lipzen A."/>
            <person name="Sullivan W."/>
            <person name="Andreopoulos W.B."/>
            <person name="Clum A."/>
            <person name="Lindquist E."/>
            <person name="Daum C."/>
            <person name="Ramamoorthy G.K."/>
            <person name="Gryganskyi A."/>
            <person name="Culley D."/>
            <person name="Magnuson J.K."/>
            <person name="James T.Y."/>
            <person name="O'Malley M.A."/>
            <person name="Stajich J.E."/>
            <person name="Spatafora J.W."/>
            <person name="Visel A."/>
            <person name="Grigoriev I.V."/>
        </authorList>
    </citation>
    <scope>NUCLEOTIDE SEQUENCE [LARGE SCALE GENOMIC DNA]</scope>
    <source>
        <strain evidence="1 2">ATCC 12442</strain>
    </source>
</reference>
<name>A0A1Y1W0Q5_9FUNG</name>
<dbReference type="EMBL" id="MCFD01000013">
    <property type="protein sequence ID" value="ORX67087.1"/>
    <property type="molecule type" value="Genomic_DNA"/>
</dbReference>
<keyword evidence="2" id="KW-1185">Reference proteome</keyword>
<gene>
    <name evidence="1" type="ORF">DL89DRAFT_269526</name>
</gene>